<evidence type="ECO:0000259" key="1">
    <source>
        <dbReference type="PROSITE" id="PS51444"/>
    </source>
</evidence>
<evidence type="ECO:0000313" key="3">
    <source>
        <dbReference type="Proteomes" id="UP000824782"/>
    </source>
</evidence>
<proteinExistence type="predicted"/>
<dbReference type="EMBL" id="WNYA01000006">
    <property type="protein sequence ID" value="KAG8567364.1"/>
    <property type="molecule type" value="Genomic_DNA"/>
</dbReference>
<evidence type="ECO:0000313" key="2">
    <source>
        <dbReference type="EMBL" id="KAG8567362.1"/>
    </source>
</evidence>
<dbReference type="PANTHER" id="PTHR45725">
    <property type="entry name" value="FORMIN HOMOLOGY 2 FAMILY MEMBER"/>
    <property type="match status" value="1"/>
</dbReference>
<protein>
    <recommendedName>
        <fullName evidence="1">FH2 domain-containing protein</fullName>
    </recommendedName>
</protein>
<dbReference type="InterPro" id="IPR001849">
    <property type="entry name" value="PH_domain"/>
</dbReference>
<dbReference type="SUPFAM" id="SSF50729">
    <property type="entry name" value="PH domain-like"/>
    <property type="match status" value="1"/>
</dbReference>
<keyword evidence="3" id="KW-1185">Reference proteome</keyword>
<dbReference type="PANTHER" id="PTHR45725:SF10">
    <property type="entry name" value="FH2 DOMAIN-CONTAINING PROTEIN"/>
    <property type="match status" value="1"/>
</dbReference>
<name>A0AAV7B3S5_ENGPU</name>
<feature type="domain" description="FH2" evidence="1">
    <location>
        <begin position="356"/>
        <end position="732"/>
    </location>
</feature>
<reference evidence="2" key="1">
    <citation type="thesis" date="2020" institute="ProQuest LLC" country="789 East Eisenhower Parkway, Ann Arbor, MI, USA">
        <title>Comparative Genomics and Chromosome Evolution.</title>
        <authorList>
            <person name="Mudd A.B."/>
        </authorList>
    </citation>
    <scope>NUCLEOTIDE SEQUENCE</scope>
    <source>
        <strain evidence="2">237g6f4</strain>
        <tissue evidence="2">Blood</tissue>
    </source>
</reference>
<dbReference type="EMBL" id="WNYA01000006">
    <property type="protein sequence ID" value="KAG8567363.1"/>
    <property type="molecule type" value="Genomic_DNA"/>
</dbReference>
<dbReference type="AlphaFoldDB" id="A0AAV7B3S5"/>
<dbReference type="Gene3D" id="1.20.58.2220">
    <property type="entry name" value="Formin, FH2 domain"/>
    <property type="match status" value="1"/>
</dbReference>
<dbReference type="EMBL" id="WNYA01000006">
    <property type="protein sequence ID" value="KAG8567362.1"/>
    <property type="molecule type" value="Genomic_DNA"/>
</dbReference>
<dbReference type="Pfam" id="PF02181">
    <property type="entry name" value="FH2"/>
    <property type="match status" value="1"/>
</dbReference>
<dbReference type="PROSITE" id="PS51444">
    <property type="entry name" value="FH2"/>
    <property type="match status" value="1"/>
</dbReference>
<dbReference type="SMART" id="SM00233">
    <property type="entry name" value="PH"/>
    <property type="match status" value="1"/>
</dbReference>
<dbReference type="InterPro" id="IPR042201">
    <property type="entry name" value="FH2_Formin_sf"/>
</dbReference>
<dbReference type="SMART" id="SM00498">
    <property type="entry name" value="FH2"/>
    <property type="match status" value="1"/>
</dbReference>
<accession>A0AAV7B3S5</accession>
<gene>
    <name evidence="2" type="ORF">GDO81_013592</name>
</gene>
<sequence length="732" mass="84420">MADNRRQLPTQSSQEEILEILRKVKKNEITIEDAIALSERMGKETENLPLNQQYNFNVYKFRYRWQKRILQIDFFTQMIFNIEKGTLKKQFPFEQVKSCEDNDGLRFVISFHGHQDYELEAACMEDKQIILRIVNEILQMQKNGQTSPVKSFVKKNAFSDVVLEGLLERLDNLSNKWVKYLVKVKRDEVIFYCSQKLVPEKICVNMQDCAVCAGSYNSMPTFSIHCTGNTYIFRIPLNEQNKSLEKTTSMRDDWVSILKEFCLQSHQCPVPEGISVASKNLEMEKEERFYSQLNTSSECLKVEDAYKVYEEVSLIPLVLENSGTAATEKIPCSTPSPQVTSPCPFLPPPLPVPFRPLNPSTRQIKTKAFHWNTVPQEKINKSMWGPKFAQKKIDTQRILRQFQTSDFSPVLESDIAKQSNILLDQKIAHNFSIVLKHFHMQPEELKEKLLIIQECDGGLSDENLTNLRRYVPTAKDRGMYLGYKGSPTELHIVDQFMLQMCKIPDLCPRLDTLLAIREMPIYMKDIHPLISQKIKACKQLLHSQAFPAVLTYILAMGNCLNETSGKGKAKGFQLSTLTKMSQLVSKEKSFTFLHALVEQILLQEPDLAKFSQELTEFEAVPGASVKGLNAEVDVLSKQLETIDQYRKSFKSKHHKSSTSEEQFLKELKEIIERYGMQHTELTKKAHEMKKLYSEVLQKFGEAEDQDSQELFGWISSFLKEFQNAYIDLRPSL</sequence>
<dbReference type="Proteomes" id="UP000824782">
    <property type="component" value="Unassembled WGS sequence"/>
</dbReference>
<dbReference type="SUPFAM" id="SSF101447">
    <property type="entry name" value="Formin homology 2 domain (FH2 domain)"/>
    <property type="match status" value="1"/>
</dbReference>
<dbReference type="InterPro" id="IPR051425">
    <property type="entry name" value="Formin_Homology"/>
</dbReference>
<organism evidence="2 3">
    <name type="scientific">Engystomops pustulosus</name>
    <name type="common">Tungara frog</name>
    <name type="synonym">Physalaemus pustulosus</name>
    <dbReference type="NCBI Taxonomy" id="76066"/>
    <lineage>
        <taxon>Eukaryota</taxon>
        <taxon>Metazoa</taxon>
        <taxon>Chordata</taxon>
        <taxon>Craniata</taxon>
        <taxon>Vertebrata</taxon>
        <taxon>Euteleostomi</taxon>
        <taxon>Amphibia</taxon>
        <taxon>Batrachia</taxon>
        <taxon>Anura</taxon>
        <taxon>Neobatrachia</taxon>
        <taxon>Hyloidea</taxon>
        <taxon>Leptodactylidae</taxon>
        <taxon>Leiuperinae</taxon>
        <taxon>Engystomops</taxon>
    </lineage>
</organism>
<dbReference type="InterPro" id="IPR015425">
    <property type="entry name" value="FH2_Formin"/>
</dbReference>
<comment type="caution">
    <text evidence="2">The sequence shown here is derived from an EMBL/GenBank/DDBJ whole genome shotgun (WGS) entry which is preliminary data.</text>
</comment>